<name>A0A1X0S033_RHIZD</name>
<dbReference type="AlphaFoldDB" id="A0A1X0S033"/>
<protein>
    <submittedName>
        <fullName evidence="1">Uncharacterized protein</fullName>
    </submittedName>
</protein>
<reference evidence="1 2" key="1">
    <citation type="journal article" date="2016" name="Proc. Natl. Acad. Sci. U.S.A.">
        <title>Lipid metabolic changes in an early divergent fungus govern the establishment of a mutualistic symbiosis with endobacteria.</title>
        <authorList>
            <person name="Lastovetsky O.A."/>
            <person name="Gaspar M.L."/>
            <person name="Mondo S.J."/>
            <person name="LaButti K.M."/>
            <person name="Sandor L."/>
            <person name="Grigoriev I.V."/>
            <person name="Henry S.A."/>
            <person name="Pawlowska T.E."/>
        </authorList>
    </citation>
    <scope>NUCLEOTIDE SEQUENCE [LARGE SCALE GENOMIC DNA]</scope>
    <source>
        <strain evidence="1 2">ATCC 11559</strain>
    </source>
</reference>
<dbReference type="EMBL" id="KV921349">
    <property type="protein sequence ID" value="ORE17675.1"/>
    <property type="molecule type" value="Genomic_DNA"/>
</dbReference>
<evidence type="ECO:0000313" key="1">
    <source>
        <dbReference type="EMBL" id="ORE17675.1"/>
    </source>
</evidence>
<dbReference type="VEuPathDB" id="FungiDB:BCV72DRAFT_335640"/>
<gene>
    <name evidence="1" type="ORF">BCV71DRAFT_181061</name>
</gene>
<sequence>MTINERELSSEKPNIKRVTFDLDNIQIETISDHSSTCSSSYSIKSYDALQKRQEMRRYYQPGYWYPSSLPVTQQPQRSIEYTEQLINDIIRREMALHPQLFSVYTPREKKRLFFIRIVKAESLDLPIEKEYHETRIEQIDPKEQIILTLHIERPPSKKMSWYHRIRPNKKTQGDLDRYVNPNDGSICQTVFSTSRFMDSRNVSTATLLLVNNWYRSNHPTIMNKAVMEKAIGKIYIEYLCFTYDSAQYHNIPNTMKEANDIIHQR</sequence>
<accession>A0A1X0S033</accession>
<dbReference type="OMA" id="HNIPNTM"/>
<organism evidence="1 2">
    <name type="scientific">Rhizopus microsporus</name>
    <dbReference type="NCBI Taxonomy" id="58291"/>
    <lineage>
        <taxon>Eukaryota</taxon>
        <taxon>Fungi</taxon>
        <taxon>Fungi incertae sedis</taxon>
        <taxon>Mucoromycota</taxon>
        <taxon>Mucoromycotina</taxon>
        <taxon>Mucoromycetes</taxon>
        <taxon>Mucorales</taxon>
        <taxon>Mucorineae</taxon>
        <taxon>Rhizopodaceae</taxon>
        <taxon>Rhizopus</taxon>
    </lineage>
</organism>
<proteinExistence type="predicted"/>
<dbReference type="Proteomes" id="UP000242381">
    <property type="component" value="Unassembled WGS sequence"/>
</dbReference>
<evidence type="ECO:0000313" key="2">
    <source>
        <dbReference type="Proteomes" id="UP000242381"/>
    </source>
</evidence>